<dbReference type="CDD" id="cd16100">
    <property type="entry name" value="ARID"/>
    <property type="match status" value="1"/>
</dbReference>
<evidence type="ECO:0000256" key="5">
    <source>
        <dbReference type="PROSITE-ProRule" id="PRU00285"/>
    </source>
</evidence>
<dbReference type="PROSITE" id="PS01031">
    <property type="entry name" value="SHSP"/>
    <property type="match status" value="1"/>
</dbReference>
<feature type="region of interest" description="Disordered" evidence="7">
    <location>
        <begin position="1"/>
        <end position="130"/>
    </location>
</feature>
<keyword evidence="11" id="KW-1185">Reference proteome</keyword>
<evidence type="ECO:0000256" key="1">
    <source>
        <dbReference type="ARBA" id="ARBA00023015"/>
    </source>
</evidence>
<dbReference type="Gene3D" id="2.60.40.790">
    <property type="match status" value="1"/>
</dbReference>
<dbReference type="SMART" id="SM00501">
    <property type="entry name" value="BRIGHT"/>
    <property type="match status" value="1"/>
</dbReference>
<dbReference type="PANTHER" id="PTHR15348">
    <property type="entry name" value="AT-RICH INTERACTIVE DOMAIN-CONTAINING PROTEIN ARID DOMAIN- CONTAINING PROTEIN DEAD RINGER PROTEIN B-CELL REGULATOR OF IGH TRANSCRIPTION BRIGHT"/>
    <property type="match status" value="1"/>
</dbReference>
<protein>
    <recommendedName>
        <fullName evidence="12">ARID domain-containing protein</fullName>
    </recommendedName>
</protein>
<dbReference type="GO" id="GO:0006357">
    <property type="term" value="P:regulation of transcription by RNA polymerase II"/>
    <property type="evidence" value="ECO:0007669"/>
    <property type="project" value="InterPro"/>
</dbReference>
<feature type="compositionally biased region" description="Polar residues" evidence="7">
    <location>
        <begin position="38"/>
        <end position="49"/>
    </location>
</feature>
<dbReference type="Gene3D" id="1.10.150.60">
    <property type="entry name" value="ARID DNA-binding domain"/>
    <property type="match status" value="1"/>
</dbReference>
<evidence type="ECO:0000259" key="9">
    <source>
        <dbReference type="PROSITE" id="PS51011"/>
    </source>
</evidence>
<dbReference type="InterPro" id="IPR001606">
    <property type="entry name" value="ARID_dom"/>
</dbReference>
<dbReference type="SUPFAM" id="SSF46774">
    <property type="entry name" value="ARID-like"/>
    <property type="match status" value="1"/>
</dbReference>
<feature type="compositionally biased region" description="Polar residues" evidence="7">
    <location>
        <begin position="100"/>
        <end position="109"/>
    </location>
</feature>
<evidence type="ECO:0000256" key="7">
    <source>
        <dbReference type="SAM" id="MobiDB-lite"/>
    </source>
</evidence>
<evidence type="ECO:0000313" key="10">
    <source>
        <dbReference type="EMBL" id="KAF9686567.1"/>
    </source>
</evidence>
<dbReference type="PROSITE" id="PS51011">
    <property type="entry name" value="ARID"/>
    <property type="match status" value="1"/>
</dbReference>
<evidence type="ECO:0008006" key="12">
    <source>
        <dbReference type="Google" id="ProtNLM"/>
    </source>
</evidence>
<dbReference type="EMBL" id="JADGMS010000002">
    <property type="protein sequence ID" value="KAF9686567.1"/>
    <property type="molecule type" value="Genomic_DNA"/>
</dbReference>
<dbReference type="InterPro" id="IPR002068">
    <property type="entry name" value="A-crystallin/Hsp20_dom"/>
</dbReference>
<accession>A0A835TH69</accession>
<feature type="domain" description="SHSP" evidence="8">
    <location>
        <begin position="332"/>
        <end position="433"/>
    </location>
</feature>
<evidence type="ECO:0000256" key="2">
    <source>
        <dbReference type="ARBA" id="ARBA00023125"/>
    </source>
</evidence>
<dbReference type="InterPro" id="IPR036431">
    <property type="entry name" value="ARID_dom_sf"/>
</dbReference>
<comment type="similarity">
    <text evidence="5 6">Belongs to the small heat shock protein (HSP20) family.</text>
</comment>
<dbReference type="OrthoDB" id="338531at2759"/>
<dbReference type="InterPro" id="IPR008978">
    <property type="entry name" value="HSP20-like_chaperone"/>
</dbReference>
<dbReference type="Proteomes" id="UP000657918">
    <property type="component" value="Unassembled WGS sequence"/>
</dbReference>
<dbReference type="SUPFAM" id="SSF49764">
    <property type="entry name" value="HSP20-like chaperones"/>
    <property type="match status" value="1"/>
</dbReference>
<organism evidence="10 11">
    <name type="scientific">Salix dunnii</name>
    <dbReference type="NCBI Taxonomy" id="1413687"/>
    <lineage>
        <taxon>Eukaryota</taxon>
        <taxon>Viridiplantae</taxon>
        <taxon>Streptophyta</taxon>
        <taxon>Embryophyta</taxon>
        <taxon>Tracheophyta</taxon>
        <taxon>Spermatophyta</taxon>
        <taxon>Magnoliopsida</taxon>
        <taxon>eudicotyledons</taxon>
        <taxon>Gunneridae</taxon>
        <taxon>Pentapetalae</taxon>
        <taxon>rosids</taxon>
        <taxon>fabids</taxon>
        <taxon>Malpighiales</taxon>
        <taxon>Salicaceae</taxon>
        <taxon>Saliceae</taxon>
        <taxon>Salix</taxon>
    </lineage>
</organism>
<dbReference type="Pfam" id="PF01388">
    <property type="entry name" value="ARID"/>
    <property type="match status" value="1"/>
</dbReference>
<keyword evidence="1" id="KW-0805">Transcription regulation</keyword>
<dbReference type="InterPro" id="IPR045147">
    <property type="entry name" value="ARI3A/B/C"/>
</dbReference>
<proteinExistence type="inferred from homology"/>
<comment type="caution">
    <text evidence="10">The sequence shown here is derived from an EMBL/GenBank/DDBJ whole genome shotgun (WGS) entry which is preliminary data.</text>
</comment>
<evidence type="ECO:0000259" key="8">
    <source>
        <dbReference type="PROSITE" id="PS01031"/>
    </source>
</evidence>
<sequence>MEDSEMATVKDLLVDPEAKKPSEVSVEEQEETADASVEQKSNKNGQTSVADDDHTVTLATDVPMTDTQALPDEKNATDENINQQVGEEKTDGDDGGCVQNHPQTSTPSTPRRHATPKAKHDNAAKSKNVWTDIKMGEADVAGTPEERAAFMKELETFYKQNTMDFKPPKFYGEPLNCLKLWRSVIKLGGYEVVTVNKLWRQVGESFHPPKLVCFGIEALLEYEKHKKETGELQLPSSPLHQATSVEKEASGYQVPGSGRARRDAAARAMQGWHAQRHLGHGEVSEPIAKVKSLNFARREKPLKSIGLHRQKTTNLELAERPMNAEPDKDVDAEIADIGPPADWVKINVRESKDCYEIYALVPGLLREEVRVQSDPVGRLVITGQPEQLDNPWGITPFKKVVSLPTRIDPLQTSAVVSLHGRLHVRVPFEHGSA</sequence>
<gene>
    <name evidence="10" type="ORF">SADUNF_Sadunf02G0002600</name>
</gene>
<name>A0A835TH69_9ROSI</name>
<dbReference type="FunFam" id="2.60.40.790:FF:000014">
    <property type="entry name" value="AT-rich interactive domain-containing protein 3"/>
    <property type="match status" value="1"/>
</dbReference>
<keyword evidence="2" id="KW-0238">DNA-binding</keyword>
<dbReference type="Pfam" id="PF00011">
    <property type="entry name" value="HSP20"/>
    <property type="match status" value="1"/>
</dbReference>
<reference evidence="10 11" key="1">
    <citation type="submission" date="2020-10" db="EMBL/GenBank/DDBJ databases">
        <title>Plant Genome Project.</title>
        <authorList>
            <person name="Zhang R.-G."/>
        </authorList>
    </citation>
    <scope>NUCLEOTIDE SEQUENCE [LARGE SCALE GENOMIC DNA]</scope>
    <source>
        <strain evidence="10">FAFU-HL-1</strain>
        <tissue evidence="10">Leaf</tissue>
    </source>
</reference>
<dbReference type="SMART" id="SM01014">
    <property type="entry name" value="ARID"/>
    <property type="match status" value="1"/>
</dbReference>
<evidence type="ECO:0000256" key="3">
    <source>
        <dbReference type="ARBA" id="ARBA00023163"/>
    </source>
</evidence>
<evidence type="ECO:0000256" key="4">
    <source>
        <dbReference type="ARBA" id="ARBA00023242"/>
    </source>
</evidence>
<evidence type="ECO:0000256" key="6">
    <source>
        <dbReference type="RuleBase" id="RU003616"/>
    </source>
</evidence>
<dbReference type="CDD" id="cd06464">
    <property type="entry name" value="ACD_sHsps-like"/>
    <property type="match status" value="1"/>
</dbReference>
<dbReference type="PANTHER" id="PTHR15348:SF17">
    <property type="entry name" value="AT-RICH INTERACTIVE DOMAIN-CONTAINING PROTEIN 5"/>
    <property type="match status" value="1"/>
</dbReference>
<feature type="domain" description="ARID" evidence="9">
    <location>
        <begin position="144"/>
        <end position="234"/>
    </location>
</feature>
<dbReference type="AlphaFoldDB" id="A0A835TH69"/>
<dbReference type="GO" id="GO:0003677">
    <property type="term" value="F:DNA binding"/>
    <property type="evidence" value="ECO:0007669"/>
    <property type="project" value="UniProtKB-KW"/>
</dbReference>
<feature type="compositionally biased region" description="Basic and acidic residues" evidence="7">
    <location>
        <begin position="12"/>
        <end position="22"/>
    </location>
</feature>
<evidence type="ECO:0000313" key="11">
    <source>
        <dbReference type="Proteomes" id="UP000657918"/>
    </source>
</evidence>
<dbReference type="GO" id="GO:0005634">
    <property type="term" value="C:nucleus"/>
    <property type="evidence" value="ECO:0007669"/>
    <property type="project" value="TreeGrafter"/>
</dbReference>
<keyword evidence="3" id="KW-0804">Transcription</keyword>
<keyword evidence="4" id="KW-0539">Nucleus</keyword>